<dbReference type="KEGG" id="bkw:BkAM31D_20905"/>
<keyword evidence="2" id="KW-1185">Reference proteome</keyword>
<dbReference type="Proteomes" id="UP000193006">
    <property type="component" value="Chromosome"/>
</dbReference>
<dbReference type="EMBL" id="CP020814">
    <property type="protein sequence ID" value="ARK32101.1"/>
    <property type="molecule type" value="Genomic_DNA"/>
</dbReference>
<dbReference type="AlphaFoldDB" id="A0A1X9MKB8"/>
<dbReference type="STRING" id="199441.BkAM31D_20905"/>
<dbReference type="NCBIfam" id="TIGR03826">
    <property type="entry name" value="YvyF"/>
    <property type="match status" value="1"/>
</dbReference>
<proteinExistence type="predicted"/>
<accession>A0A1X9MKB8</accession>
<organism evidence="1 2">
    <name type="scientific">Halalkalibacter krulwichiae</name>
    <dbReference type="NCBI Taxonomy" id="199441"/>
    <lineage>
        <taxon>Bacteria</taxon>
        <taxon>Bacillati</taxon>
        <taxon>Bacillota</taxon>
        <taxon>Bacilli</taxon>
        <taxon>Bacillales</taxon>
        <taxon>Bacillaceae</taxon>
        <taxon>Halalkalibacter</taxon>
    </lineage>
</organism>
<gene>
    <name evidence="1" type="ORF">BkAM31D_20905</name>
</gene>
<evidence type="ECO:0000313" key="2">
    <source>
        <dbReference type="Proteomes" id="UP000193006"/>
    </source>
</evidence>
<sequence>MKNVENCPNCGKIFIKALRSICPQCYMEQEGHFETVSKFMRSKHNRMATMVEVHEKTGVTLTLLQQFVREGRLSTKLFPNLGYPCESCGEIIQQGRICDGCKGYILKGLKQDQQEKDFQERTKEKHRMERTYHTLKDRIE</sequence>
<protein>
    <recommendedName>
        <fullName evidence="3">Flagellar operon protein</fullName>
    </recommendedName>
</protein>
<dbReference type="RefSeq" id="WP_066160606.1">
    <property type="nucleotide sequence ID" value="NZ_CP020814.1"/>
</dbReference>
<name>A0A1X9MKB8_9BACI</name>
<dbReference type="InterPro" id="IPR022258">
    <property type="entry name" value="Flagellar_operon_YvyF"/>
</dbReference>
<evidence type="ECO:0008006" key="3">
    <source>
        <dbReference type="Google" id="ProtNLM"/>
    </source>
</evidence>
<reference evidence="1 2" key="1">
    <citation type="submission" date="2017-04" db="EMBL/GenBank/DDBJ databases">
        <title>Bacillus krulwichiae AM31D Genome sequencing and assembly.</title>
        <authorList>
            <person name="Krulwich T.A."/>
            <person name="Anastor L."/>
            <person name="Ehrlich R."/>
            <person name="Ehrlich G.D."/>
            <person name="Janto B."/>
        </authorList>
    </citation>
    <scope>NUCLEOTIDE SEQUENCE [LARGE SCALE GENOMIC DNA]</scope>
    <source>
        <strain evidence="1 2">AM31D</strain>
    </source>
</reference>
<evidence type="ECO:0000313" key="1">
    <source>
        <dbReference type="EMBL" id="ARK32101.1"/>
    </source>
</evidence>